<proteinExistence type="predicted"/>
<sequence length="58" mass="6739">MAGSPMDHKYATQRQQPVDFAIWQAADGSWQLWSCIRNTTAGGREGKTRFFYRWEGKN</sequence>
<accession>X0TCM5</accession>
<reference evidence="1" key="1">
    <citation type="journal article" date="2014" name="Front. Microbiol.">
        <title>High frequency of phylogenetically diverse reductive dehalogenase-homologous genes in deep subseafloor sedimentary metagenomes.</title>
        <authorList>
            <person name="Kawai M."/>
            <person name="Futagami T."/>
            <person name="Toyoda A."/>
            <person name="Takaki Y."/>
            <person name="Nishi S."/>
            <person name="Hori S."/>
            <person name="Arai W."/>
            <person name="Tsubouchi T."/>
            <person name="Morono Y."/>
            <person name="Uchiyama I."/>
            <person name="Ito T."/>
            <person name="Fujiyama A."/>
            <person name="Inagaki F."/>
            <person name="Takami H."/>
        </authorList>
    </citation>
    <scope>NUCLEOTIDE SEQUENCE</scope>
    <source>
        <strain evidence="1">Expedition CK06-06</strain>
    </source>
</reference>
<protein>
    <submittedName>
        <fullName evidence="1">Uncharacterized protein</fullName>
    </submittedName>
</protein>
<gene>
    <name evidence="1" type="ORF">S01H1_19026</name>
</gene>
<evidence type="ECO:0000313" key="1">
    <source>
        <dbReference type="EMBL" id="GAF91273.1"/>
    </source>
</evidence>
<name>X0TCM5_9ZZZZ</name>
<dbReference type="EMBL" id="BARS01010234">
    <property type="protein sequence ID" value="GAF91273.1"/>
    <property type="molecule type" value="Genomic_DNA"/>
</dbReference>
<dbReference type="AlphaFoldDB" id="X0TCM5"/>
<comment type="caution">
    <text evidence="1">The sequence shown here is derived from an EMBL/GenBank/DDBJ whole genome shotgun (WGS) entry which is preliminary data.</text>
</comment>
<feature type="non-terminal residue" evidence="1">
    <location>
        <position position="58"/>
    </location>
</feature>
<organism evidence="1">
    <name type="scientific">marine sediment metagenome</name>
    <dbReference type="NCBI Taxonomy" id="412755"/>
    <lineage>
        <taxon>unclassified sequences</taxon>
        <taxon>metagenomes</taxon>
        <taxon>ecological metagenomes</taxon>
    </lineage>
</organism>